<dbReference type="InterPro" id="IPR007527">
    <property type="entry name" value="Znf_SWIM"/>
</dbReference>
<feature type="domain" description="SWIM-type" evidence="6">
    <location>
        <begin position="679"/>
        <end position="711"/>
    </location>
</feature>
<keyword evidence="8" id="KW-1185">Reference proteome</keyword>
<feature type="compositionally biased region" description="Basic and acidic residues" evidence="5">
    <location>
        <begin position="833"/>
        <end position="846"/>
    </location>
</feature>
<dbReference type="EMBL" id="JACGCM010001620">
    <property type="protein sequence ID" value="KAF6152565.1"/>
    <property type="molecule type" value="Genomic_DNA"/>
</dbReference>
<dbReference type="GO" id="GO:0008270">
    <property type="term" value="F:zinc ion binding"/>
    <property type="evidence" value="ECO:0007669"/>
    <property type="project" value="UniProtKB-KW"/>
</dbReference>
<dbReference type="Proteomes" id="UP000541444">
    <property type="component" value="Unassembled WGS sequence"/>
</dbReference>
<dbReference type="PANTHER" id="PTHR31973">
    <property type="entry name" value="POLYPROTEIN, PUTATIVE-RELATED"/>
    <property type="match status" value="1"/>
</dbReference>
<gene>
    <name evidence="7" type="ORF">GIB67_013012</name>
</gene>
<keyword evidence="3" id="KW-0862">Zinc</keyword>
<keyword evidence="1" id="KW-0479">Metal-binding</keyword>
<comment type="caution">
    <text evidence="7">The sequence shown here is derived from an EMBL/GenBank/DDBJ whole genome shotgun (WGS) entry which is preliminary data.</text>
</comment>
<feature type="region of interest" description="Disordered" evidence="5">
    <location>
        <begin position="833"/>
        <end position="908"/>
    </location>
</feature>
<dbReference type="Pfam" id="PF03108">
    <property type="entry name" value="DBD_Tnp_Mut"/>
    <property type="match status" value="1"/>
</dbReference>
<evidence type="ECO:0000256" key="2">
    <source>
        <dbReference type="ARBA" id="ARBA00022771"/>
    </source>
</evidence>
<dbReference type="Pfam" id="PF04434">
    <property type="entry name" value="SWIM"/>
    <property type="match status" value="1"/>
</dbReference>
<feature type="compositionally biased region" description="Low complexity" evidence="5">
    <location>
        <begin position="899"/>
        <end position="908"/>
    </location>
</feature>
<evidence type="ECO:0000313" key="8">
    <source>
        <dbReference type="Proteomes" id="UP000541444"/>
    </source>
</evidence>
<evidence type="ECO:0000259" key="6">
    <source>
        <dbReference type="PROSITE" id="PS50966"/>
    </source>
</evidence>
<evidence type="ECO:0000256" key="4">
    <source>
        <dbReference type="PROSITE-ProRule" id="PRU00325"/>
    </source>
</evidence>
<dbReference type="PANTHER" id="PTHR31973:SF187">
    <property type="entry name" value="MUTATOR TRANSPOSASE MUDRA PROTEIN"/>
    <property type="match status" value="1"/>
</dbReference>
<dbReference type="AlphaFoldDB" id="A0A7J7MCD9"/>
<feature type="region of interest" description="Disordered" evidence="5">
    <location>
        <begin position="145"/>
        <end position="173"/>
    </location>
</feature>
<reference evidence="7 8" key="1">
    <citation type="journal article" date="2020" name="IScience">
        <title>Genome Sequencing of the Endangered Kingdonia uniflora (Circaeasteraceae, Ranunculales) Reveals Potential Mechanisms of Evolutionary Specialization.</title>
        <authorList>
            <person name="Sun Y."/>
            <person name="Deng T."/>
            <person name="Zhang A."/>
            <person name="Moore M.J."/>
            <person name="Landis J.B."/>
            <person name="Lin N."/>
            <person name="Zhang H."/>
            <person name="Zhang X."/>
            <person name="Huang J."/>
            <person name="Zhang X."/>
            <person name="Sun H."/>
            <person name="Wang H."/>
        </authorList>
    </citation>
    <scope>NUCLEOTIDE SEQUENCE [LARGE SCALE GENOMIC DNA]</scope>
    <source>
        <strain evidence="7">TB1705</strain>
        <tissue evidence="7">Leaf</tissue>
    </source>
</reference>
<evidence type="ECO:0000256" key="1">
    <source>
        <dbReference type="ARBA" id="ARBA00022723"/>
    </source>
</evidence>
<organism evidence="7 8">
    <name type="scientific">Kingdonia uniflora</name>
    <dbReference type="NCBI Taxonomy" id="39325"/>
    <lineage>
        <taxon>Eukaryota</taxon>
        <taxon>Viridiplantae</taxon>
        <taxon>Streptophyta</taxon>
        <taxon>Embryophyta</taxon>
        <taxon>Tracheophyta</taxon>
        <taxon>Spermatophyta</taxon>
        <taxon>Magnoliopsida</taxon>
        <taxon>Ranunculales</taxon>
        <taxon>Circaeasteraceae</taxon>
        <taxon>Kingdonia</taxon>
    </lineage>
</organism>
<name>A0A7J7MCD9_9MAGN</name>
<dbReference type="PROSITE" id="PS50966">
    <property type="entry name" value="ZF_SWIM"/>
    <property type="match status" value="1"/>
</dbReference>
<dbReference type="InterPro" id="IPR006564">
    <property type="entry name" value="Znf_PMZ"/>
</dbReference>
<sequence length="908" mass="104158">MYAAFQPGVVLDVMTLYLGNKFLLRNDTDLLKMWKMSDVGRLWDVHFYIEQRDEVPLGIVDPIDLDTIPKVLLIDSDDDSSIEEIATQVEPIVEPIVSHIQAQRLKKLVTKPRLKKKKTLLKLVDEEDVEKVQVQVQVPERVQDQEQVYKGKRKKKSTTRSEPKTKKTRPSELLEEALDELPPLYFSDDEVIVENTDVGGNTVGEGVEDMGGNTVDGEHRGGVGDMGVNTDNWTELDPDNLNAEEGYYSTHTSQDDLAKEYDNIFAEEEDAVHSVPPQPTYGELRVGMEWATVYECRAYIRQWSIMNKFEYYQEKNKNYRIRLFCIDENCEWMFYARRTIDGHTFTLRKNSNLKHTCSSRAKNRLANASWVAKQVESMMRSVRTTIPVGIQDLISTQFGVDISYYTAWNAWSIYKEKIVGSYDEGYIMQPELCLQILYLNPGSIAVVSKDHDTSQWTGTCVMFKASIDGFLNGSRPVIMHPYFVLHNTKLTFISDRQKGLIDTVADIFPFANHRFCFRHMYKNMKKVYRGTHLESLVWKPVRAYKKVEKKNLLDELKLDNPSAHDWLMKGPFEHWDRSHFDFTAKCEYITNNFFESLNNWILKIRDKPLHKALEKLNLMLMKLMFDRRQKAKDWEEKCLVLVPRAQTHIDKLKRQYGQYRIEGTKKGDGNTGQVSGQRWRVNLGTHECDCHEWQVTGLLCVHVVFVIVPYRYSWANFVSEYHIVSSYVKTYKDVIYPVVNPSEWGQPQPPYFVLPPLVRGPGRPRKERIHDPDEKMPHKRCGTCGCFGHNKTTCKGPPVVPIPRVVRTRQRQDTNTSRTNFMINIGLQVDAGGERYTGRTESEGRTGRNTVGGRTSARGGGDRGKTRGRGSTGRNIVRGRTGARGGGDRGKTRSGGRTGRNTVGGRTG</sequence>
<feature type="compositionally biased region" description="Basic and acidic residues" evidence="5">
    <location>
        <begin position="159"/>
        <end position="172"/>
    </location>
</feature>
<proteinExistence type="predicted"/>
<accession>A0A7J7MCD9</accession>
<feature type="region of interest" description="Disordered" evidence="5">
    <location>
        <begin position="200"/>
        <end position="230"/>
    </location>
</feature>
<keyword evidence="2 4" id="KW-0863">Zinc-finger</keyword>
<evidence type="ECO:0000256" key="5">
    <source>
        <dbReference type="SAM" id="MobiDB-lite"/>
    </source>
</evidence>
<evidence type="ECO:0000313" key="7">
    <source>
        <dbReference type="EMBL" id="KAF6152565.1"/>
    </source>
</evidence>
<evidence type="ECO:0000256" key="3">
    <source>
        <dbReference type="ARBA" id="ARBA00022833"/>
    </source>
</evidence>
<dbReference type="OrthoDB" id="785835at2759"/>
<dbReference type="SMART" id="SM00575">
    <property type="entry name" value="ZnF_PMZ"/>
    <property type="match status" value="1"/>
</dbReference>
<dbReference type="InterPro" id="IPR004332">
    <property type="entry name" value="Transposase_MuDR"/>
</dbReference>
<protein>
    <recommendedName>
        <fullName evidence="6">SWIM-type domain-containing protein</fullName>
    </recommendedName>
</protein>